<protein>
    <submittedName>
        <fullName evidence="3">Uncharacterized protein</fullName>
    </submittedName>
</protein>
<keyword evidence="2" id="KW-0812">Transmembrane</keyword>
<dbReference type="AlphaFoldDB" id="A0A0G0N875"/>
<sequence length="96" mass="11155">MFRAKIQLMDSLQKLEQRIEKIEERNGKVESDKAWETSFTRRGLLILFTYLSIGLYLSAIQVKDSWLNAIVPSVGFLLSTLTLPFFKKMWLKSIGK</sequence>
<feature type="transmembrane region" description="Helical" evidence="2">
    <location>
        <begin position="66"/>
        <end position="86"/>
    </location>
</feature>
<reference evidence="3 4" key="1">
    <citation type="journal article" date="2015" name="Nature">
        <title>rRNA introns, odd ribosomes, and small enigmatic genomes across a large radiation of phyla.</title>
        <authorList>
            <person name="Brown C.T."/>
            <person name="Hug L.A."/>
            <person name="Thomas B.C."/>
            <person name="Sharon I."/>
            <person name="Castelle C.J."/>
            <person name="Singh A."/>
            <person name="Wilkins M.J."/>
            <person name="Williams K.H."/>
            <person name="Banfield J.F."/>
        </authorList>
    </citation>
    <scope>NUCLEOTIDE SEQUENCE [LARGE SCALE GENOMIC DNA]</scope>
</reference>
<organism evidence="3 4">
    <name type="scientific">Candidatus Woesebacteria bacterium GW2011_GWA1_39_21</name>
    <dbReference type="NCBI Taxonomy" id="1618550"/>
    <lineage>
        <taxon>Bacteria</taxon>
        <taxon>Candidatus Woeseibacteriota</taxon>
    </lineage>
</organism>
<evidence type="ECO:0000256" key="2">
    <source>
        <dbReference type="SAM" id="Phobius"/>
    </source>
</evidence>
<accession>A0A0G0N875</accession>
<feature type="coiled-coil region" evidence="1">
    <location>
        <begin position="5"/>
        <end position="32"/>
    </location>
</feature>
<dbReference type="STRING" id="1618550.UT39_C0005G0058"/>
<gene>
    <name evidence="3" type="ORF">UT39_C0005G0058</name>
</gene>
<keyword evidence="2" id="KW-1133">Transmembrane helix</keyword>
<evidence type="ECO:0000313" key="4">
    <source>
        <dbReference type="Proteomes" id="UP000034246"/>
    </source>
</evidence>
<keyword evidence="1" id="KW-0175">Coiled coil</keyword>
<dbReference type="Proteomes" id="UP000034246">
    <property type="component" value="Unassembled WGS sequence"/>
</dbReference>
<name>A0A0G0N875_9BACT</name>
<dbReference type="EMBL" id="LBWP01000005">
    <property type="protein sequence ID" value="KKR11623.1"/>
    <property type="molecule type" value="Genomic_DNA"/>
</dbReference>
<comment type="caution">
    <text evidence="3">The sequence shown here is derived from an EMBL/GenBank/DDBJ whole genome shotgun (WGS) entry which is preliminary data.</text>
</comment>
<keyword evidence="2" id="KW-0472">Membrane</keyword>
<feature type="transmembrane region" description="Helical" evidence="2">
    <location>
        <begin position="43"/>
        <end position="60"/>
    </location>
</feature>
<evidence type="ECO:0000256" key="1">
    <source>
        <dbReference type="SAM" id="Coils"/>
    </source>
</evidence>
<evidence type="ECO:0000313" key="3">
    <source>
        <dbReference type="EMBL" id="KKR11623.1"/>
    </source>
</evidence>
<proteinExistence type="predicted"/>